<feature type="compositionally biased region" description="Basic and acidic residues" evidence="1">
    <location>
        <begin position="85"/>
        <end position="94"/>
    </location>
</feature>
<organism evidence="2 3">
    <name type="scientific">Thelephora terrestris</name>
    <dbReference type="NCBI Taxonomy" id="56493"/>
    <lineage>
        <taxon>Eukaryota</taxon>
        <taxon>Fungi</taxon>
        <taxon>Dikarya</taxon>
        <taxon>Basidiomycota</taxon>
        <taxon>Agaricomycotina</taxon>
        <taxon>Agaricomycetes</taxon>
        <taxon>Thelephorales</taxon>
        <taxon>Thelephoraceae</taxon>
        <taxon>Thelephora</taxon>
    </lineage>
</organism>
<dbReference type="EMBL" id="WIUZ02000005">
    <property type="protein sequence ID" value="KAF9786673.1"/>
    <property type="molecule type" value="Genomic_DNA"/>
</dbReference>
<evidence type="ECO:0000256" key="1">
    <source>
        <dbReference type="SAM" id="MobiDB-lite"/>
    </source>
</evidence>
<evidence type="ECO:0000313" key="3">
    <source>
        <dbReference type="Proteomes" id="UP000736335"/>
    </source>
</evidence>
<feature type="compositionally biased region" description="Polar residues" evidence="1">
    <location>
        <begin position="65"/>
        <end position="74"/>
    </location>
</feature>
<sequence>MGLRDSISRLKEKAKARLSRSRPEQERNEAGNGRAVPTNPRRQPKPQLRVIEDSGNVDPRVGGSDDNTTKSNRGSVPPSKYQRHATNDSREDWKSTVSKPGRTEVGTRGAGPTNPHRRPEPRIGVEVGGGDVNPRVGGSSENFTNPDRGGMSRRKNQQNAANHSRGELKESESKPERSAIGTKRVGPTSSYRQPKPRTGELGGENVNPRVEKSENDTIKPDRGGVPHGKNQKNTGSDSREHREPNVSKPERSAAGTRRDGPNYSLRRPKPLLGTVGDSEDANLRVGGSSGT</sequence>
<reference evidence="2" key="1">
    <citation type="journal article" date="2020" name="Nat. Commun.">
        <title>Large-scale genome sequencing of mycorrhizal fungi provides insights into the early evolution of symbiotic traits.</title>
        <authorList>
            <person name="Miyauchi S."/>
            <person name="Kiss E."/>
            <person name="Kuo A."/>
            <person name="Drula E."/>
            <person name="Kohler A."/>
            <person name="Sanchez-Garcia M."/>
            <person name="Morin E."/>
            <person name="Andreopoulos B."/>
            <person name="Barry K.W."/>
            <person name="Bonito G."/>
            <person name="Buee M."/>
            <person name="Carver A."/>
            <person name="Chen C."/>
            <person name="Cichocki N."/>
            <person name="Clum A."/>
            <person name="Culley D."/>
            <person name="Crous P.W."/>
            <person name="Fauchery L."/>
            <person name="Girlanda M."/>
            <person name="Hayes R.D."/>
            <person name="Keri Z."/>
            <person name="LaButti K."/>
            <person name="Lipzen A."/>
            <person name="Lombard V."/>
            <person name="Magnuson J."/>
            <person name="Maillard F."/>
            <person name="Murat C."/>
            <person name="Nolan M."/>
            <person name="Ohm R.A."/>
            <person name="Pangilinan J."/>
            <person name="Pereira M.F."/>
            <person name="Perotto S."/>
            <person name="Peter M."/>
            <person name="Pfister S."/>
            <person name="Riley R."/>
            <person name="Sitrit Y."/>
            <person name="Stielow J.B."/>
            <person name="Szollosi G."/>
            <person name="Zifcakova L."/>
            <person name="Stursova M."/>
            <person name="Spatafora J.W."/>
            <person name="Tedersoo L."/>
            <person name="Vaario L.M."/>
            <person name="Yamada A."/>
            <person name="Yan M."/>
            <person name="Wang P."/>
            <person name="Xu J."/>
            <person name="Bruns T."/>
            <person name="Baldrian P."/>
            <person name="Vilgalys R."/>
            <person name="Dunand C."/>
            <person name="Henrissat B."/>
            <person name="Grigoriev I.V."/>
            <person name="Hibbett D."/>
            <person name="Nagy L.G."/>
            <person name="Martin F.M."/>
        </authorList>
    </citation>
    <scope>NUCLEOTIDE SEQUENCE</scope>
    <source>
        <strain evidence="2">UH-Tt-Lm1</strain>
    </source>
</reference>
<dbReference type="Proteomes" id="UP000736335">
    <property type="component" value="Unassembled WGS sequence"/>
</dbReference>
<feature type="compositionally biased region" description="Basic and acidic residues" evidence="1">
    <location>
        <begin position="209"/>
        <end position="224"/>
    </location>
</feature>
<evidence type="ECO:0000313" key="2">
    <source>
        <dbReference type="EMBL" id="KAF9786673.1"/>
    </source>
</evidence>
<dbReference type="AlphaFoldDB" id="A0A9P6L7F9"/>
<feature type="compositionally biased region" description="Basic and acidic residues" evidence="1">
    <location>
        <begin position="237"/>
        <end position="260"/>
    </location>
</feature>
<comment type="caution">
    <text evidence="2">The sequence shown here is derived from an EMBL/GenBank/DDBJ whole genome shotgun (WGS) entry which is preliminary data.</text>
</comment>
<feature type="region of interest" description="Disordered" evidence="1">
    <location>
        <begin position="1"/>
        <end position="291"/>
    </location>
</feature>
<keyword evidence="3" id="KW-1185">Reference proteome</keyword>
<name>A0A9P6L7F9_9AGAM</name>
<gene>
    <name evidence="2" type="ORF">BJ322DRAFT_1019300</name>
</gene>
<reference evidence="2" key="2">
    <citation type="submission" date="2020-11" db="EMBL/GenBank/DDBJ databases">
        <authorList>
            <consortium name="DOE Joint Genome Institute"/>
            <person name="Kuo A."/>
            <person name="Miyauchi S."/>
            <person name="Kiss E."/>
            <person name="Drula E."/>
            <person name="Kohler A."/>
            <person name="Sanchez-Garcia M."/>
            <person name="Andreopoulos B."/>
            <person name="Barry K.W."/>
            <person name="Bonito G."/>
            <person name="Buee M."/>
            <person name="Carver A."/>
            <person name="Chen C."/>
            <person name="Cichocki N."/>
            <person name="Clum A."/>
            <person name="Culley D."/>
            <person name="Crous P.W."/>
            <person name="Fauchery L."/>
            <person name="Girlanda M."/>
            <person name="Hayes R."/>
            <person name="Keri Z."/>
            <person name="Labutti K."/>
            <person name="Lipzen A."/>
            <person name="Lombard V."/>
            <person name="Magnuson J."/>
            <person name="Maillard F."/>
            <person name="Morin E."/>
            <person name="Murat C."/>
            <person name="Nolan M."/>
            <person name="Ohm R."/>
            <person name="Pangilinan J."/>
            <person name="Pereira M."/>
            <person name="Perotto S."/>
            <person name="Peter M."/>
            <person name="Riley R."/>
            <person name="Sitrit Y."/>
            <person name="Stielow B."/>
            <person name="Szollosi G."/>
            <person name="Zifcakova L."/>
            <person name="Stursova M."/>
            <person name="Spatafora J.W."/>
            <person name="Tedersoo L."/>
            <person name="Vaario L.-M."/>
            <person name="Yamada A."/>
            <person name="Yan M."/>
            <person name="Wang P."/>
            <person name="Xu J."/>
            <person name="Bruns T."/>
            <person name="Baldrian P."/>
            <person name="Vilgalys R."/>
            <person name="Henrissat B."/>
            <person name="Grigoriev I.V."/>
            <person name="Hibbett D."/>
            <person name="Nagy L.G."/>
            <person name="Martin F.M."/>
        </authorList>
    </citation>
    <scope>NUCLEOTIDE SEQUENCE</scope>
    <source>
        <strain evidence="2">UH-Tt-Lm1</strain>
    </source>
</reference>
<feature type="compositionally biased region" description="Basic and acidic residues" evidence="1">
    <location>
        <begin position="1"/>
        <end position="29"/>
    </location>
</feature>
<accession>A0A9P6L7F9</accession>
<proteinExistence type="predicted"/>
<feature type="compositionally biased region" description="Basic and acidic residues" evidence="1">
    <location>
        <begin position="164"/>
        <end position="177"/>
    </location>
</feature>
<protein>
    <submittedName>
        <fullName evidence="2">Uncharacterized protein</fullName>
    </submittedName>
</protein>